<dbReference type="InterPro" id="IPR035996">
    <property type="entry name" value="4pyrrol_Methylase_sf"/>
</dbReference>
<dbReference type="EMBL" id="FRAJ01000012">
    <property type="protein sequence ID" value="SHK23459.1"/>
    <property type="molecule type" value="Genomic_DNA"/>
</dbReference>
<dbReference type="InterPro" id="IPR048015">
    <property type="entry name" value="NTP-PPase_MazG-like_N"/>
</dbReference>
<dbReference type="PANTHER" id="PTHR30522:SF0">
    <property type="entry name" value="NUCLEOSIDE TRIPHOSPHATE PYROPHOSPHOHYDROLASE"/>
    <property type="match status" value="1"/>
</dbReference>
<dbReference type="GO" id="GO:0046061">
    <property type="term" value="P:dATP catabolic process"/>
    <property type="evidence" value="ECO:0007669"/>
    <property type="project" value="TreeGrafter"/>
</dbReference>
<dbReference type="Pfam" id="PF00590">
    <property type="entry name" value="TP_methylase"/>
    <property type="match status" value="1"/>
</dbReference>
<dbReference type="GO" id="GO:0046047">
    <property type="term" value="P:TTP catabolic process"/>
    <property type="evidence" value="ECO:0007669"/>
    <property type="project" value="TreeGrafter"/>
</dbReference>
<dbReference type="GO" id="GO:0006203">
    <property type="term" value="P:dGTP catabolic process"/>
    <property type="evidence" value="ECO:0007669"/>
    <property type="project" value="TreeGrafter"/>
</dbReference>
<evidence type="ECO:0000313" key="3">
    <source>
        <dbReference type="EMBL" id="SHK23459.1"/>
    </source>
</evidence>
<dbReference type="AlphaFoldDB" id="A0A1M6QT17"/>
<dbReference type="Gene3D" id="1.10.287.1080">
    <property type="entry name" value="MazG-like"/>
    <property type="match status" value="2"/>
</dbReference>
<organism evidence="3 4">
    <name type="scientific">Caminicella sporogenes DSM 14501</name>
    <dbReference type="NCBI Taxonomy" id="1121266"/>
    <lineage>
        <taxon>Bacteria</taxon>
        <taxon>Bacillati</taxon>
        <taxon>Bacillota</taxon>
        <taxon>Clostridia</taxon>
        <taxon>Peptostreptococcales</taxon>
        <taxon>Caminicellaceae</taxon>
        <taxon>Caminicella</taxon>
    </lineage>
</organism>
<dbReference type="Gene3D" id="3.40.1010.10">
    <property type="entry name" value="Cobalt-precorrin-4 Transmethylase, Domain 1"/>
    <property type="match status" value="1"/>
</dbReference>
<dbReference type="GO" id="GO:0046076">
    <property type="term" value="P:dTTP catabolic process"/>
    <property type="evidence" value="ECO:0007669"/>
    <property type="project" value="TreeGrafter"/>
</dbReference>
<dbReference type="Proteomes" id="UP000184082">
    <property type="component" value="Unassembled WGS sequence"/>
</dbReference>
<dbReference type="InterPro" id="IPR004518">
    <property type="entry name" value="MazG-like_dom"/>
</dbReference>
<dbReference type="STRING" id="1121266.SAMN02745883_01600"/>
<dbReference type="Pfam" id="PF03819">
    <property type="entry name" value="MazG"/>
    <property type="match status" value="2"/>
</dbReference>
<dbReference type="NCBIfam" id="NF007113">
    <property type="entry name" value="PRK09562.1"/>
    <property type="match status" value="1"/>
</dbReference>
<dbReference type="InterPro" id="IPR000878">
    <property type="entry name" value="4pyrrol_Mease"/>
</dbReference>
<proteinExistence type="predicted"/>
<evidence type="ECO:0000259" key="2">
    <source>
        <dbReference type="Pfam" id="PF03819"/>
    </source>
</evidence>
<dbReference type="GO" id="GO:0008168">
    <property type="term" value="F:methyltransferase activity"/>
    <property type="evidence" value="ECO:0007669"/>
    <property type="project" value="UniProtKB-KW"/>
</dbReference>
<keyword evidence="3" id="KW-0808">Transferase</keyword>
<dbReference type="InterPro" id="IPR048011">
    <property type="entry name" value="NTP-PPase_MazG-like_C"/>
</dbReference>
<keyword evidence="4" id="KW-1185">Reference proteome</keyword>
<dbReference type="FunFam" id="1.10.287.1080:FF:000001">
    <property type="entry name" value="Nucleoside triphosphate pyrophosphohydrolase"/>
    <property type="match status" value="1"/>
</dbReference>
<dbReference type="FunFam" id="1.10.287.1080:FF:000003">
    <property type="entry name" value="Nucleoside triphosphate pyrophosphohydrolase"/>
    <property type="match status" value="1"/>
</dbReference>
<dbReference type="GO" id="GO:0046052">
    <property type="term" value="P:UTP catabolic process"/>
    <property type="evidence" value="ECO:0007669"/>
    <property type="project" value="TreeGrafter"/>
</dbReference>
<feature type="domain" description="NTP pyrophosphohydrolase MazG-like" evidence="2">
    <location>
        <begin position="265"/>
        <end position="338"/>
    </location>
</feature>
<keyword evidence="3" id="KW-0489">Methyltransferase</keyword>
<dbReference type="InterPro" id="IPR024180">
    <property type="entry name" value="Tetrapyrrole_Mease/MazG_pred"/>
</dbReference>
<feature type="domain" description="Tetrapyrrole methylase" evidence="1">
    <location>
        <begin position="12"/>
        <end position="217"/>
    </location>
</feature>
<dbReference type="GO" id="GO:0032259">
    <property type="term" value="P:methylation"/>
    <property type="evidence" value="ECO:0007669"/>
    <property type="project" value="UniProtKB-KW"/>
</dbReference>
<dbReference type="GO" id="GO:0046081">
    <property type="term" value="P:dUTP catabolic process"/>
    <property type="evidence" value="ECO:0007669"/>
    <property type="project" value="TreeGrafter"/>
</dbReference>
<dbReference type="InterPro" id="IPR011551">
    <property type="entry name" value="NTP_PyrPHydrolase_MazG"/>
</dbReference>
<name>A0A1M6QT17_9FIRM</name>
<dbReference type="CDD" id="cd11529">
    <property type="entry name" value="NTP-PPase_MazG_Cterm"/>
    <property type="match status" value="1"/>
</dbReference>
<dbReference type="NCBIfam" id="TIGR00444">
    <property type="entry name" value="mazG"/>
    <property type="match status" value="1"/>
</dbReference>
<dbReference type="PANTHER" id="PTHR30522">
    <property type="entry name" value="NUCLEOSIDE TRIPHOSPHATE PYROPHOSPHOHYDROLASE"/>
    <property type="match status" value="1"/>
</dbReference>
<reference evidence="3 4" key="1">
    <citation type="submission" date="2016-11" db="EMBL/GenBank/DDBJ databases">
        <authorList>
            <person name="Jaros S."/>
            <person name="Januszkiewicz K."/>
            <person name="Wedrychowicz H."/>
        </authorList>
    </citation>
    <scope>NUCLEOTIDE SEQUENCE [LARGE SCALE GENOMIC DNA]</scope>
    <source>
        <strain evidence="3 4">DSM 14501</strain>
    </source>
</reference>
<dbReference type="InterPro" id="IPR035013">
    <property type="entry name" value="YabN_N"/>
</dbReference>
<evidence type="ECO:0000259" key="1">
    <source>
        <dbReference type="Pfam" id="PF00590"/>
    </source>
</evidence>
<accession>A0A1M6QT17</accession>
<dbReference type="PIRSF" id="PIRSF002845">
    <property type="entry name" value="Ttrprl_mtas_MazG"/>
    <property type="match status" value="1"/>
</dbReference>
<protein>
    <submittedName>
        <fullName evidence="3">Tetrapyrrole methylase family protein / MazG family protein</fullName>
    </submittedName>
</protein>
<dbReference type="GO" id="GO:0006950">
    <property type="term" value="P:response to stress"/>
    <property type="evidence" value="ECO:0007669"/>
    <property type="project" value="UniProtKB-ARBA"/>
</dbReference>
<evidence type="ECO:0000313" key="4">
    <source>
        <dbReference type="Proteomes" id="UP000184082"/>
    </source>
</evidence>
<dbReference type="CDD" id="cd11723">
    <property type="entry name" value="YabN_N_like"/>
    <property type="match status" value="1"/>
</dbReference>
<dbReference type="GO" id="GO:0047429">
    <property type="term" value="F:nucleoside triphosphate diphosphatase activity"/>
    <property type="evidence" value="ECO:0007669"/>
    <property type="project" value="InterPro"/>
</dbReference>
<gene>
    <name evidence="3" type="ORF">SAMN02745883_01600</name>
</gene>
<feature type="domain" description="NTP pyrophosphohydrolase MazG-like" evidence="2">
    <location>
        <begin position="404"/>
        <end position="463"/>
    </location>
</feature>
<dbReference type="InterPro" id="IPR014777">
    <property type="entry name" value="4pyrrole_Mease_sub1"/>
</dbReference>
<dbReference type="SUPFAM" id="SSF101386">
    <property type="entry name" value="all-alpha NTP pyrophosphatases"/>
    <property type="match status" value="2"/>
</dbReference>
<sequence>MTIKGSDKLRGKITVVGLGPGGKQYLTVEALEIIKKAKPLYLRTERHPVVDFIKDLGIEIISFDYVYDKNEKFEDVYDEIVDKLIMISKKGSVVYAVPGSPFVAENTVQKLIEIAKENNDIQLEFIPGVSFIEAILNELKCDPVNGLKIIDSFQINFQKPDIDVDIIITQVYNRFVASELKLKLMEYYDDEYIITVIRGAGIKGKQKIVHIPLYELDRIEWLDHLTSIFIPKTSNNIKEKYGMDNLVSIMDRLRSKDGCPWDRKQTHETLRPYLIEEAYEVLEALDAKNMELLEEELGDLLLQIVFHSQIASENGYFDINDVIESICRKLINRHPHVFGDLKVDTAEKVLKNWEDIKREEKKEKSYTESLMRIPKQLPALMKSYKVQEKAAKVGFDWDNIDGAMLKVKEELEELHKVYKSGNVVATEEEIGDLIFAVVNVARFLKIRPELALNNTINKFIRRFNYMEEKARKSGLDLKEMTLEEMDKLWNEAKRLEKRQ</sequence>
<dbReference type="CDD" id="cd11528">
    <property type="entry name" value="NTP-PPase_MazG_Nterm"/>
    <property type="match status" value="1"/>
</dbReference>
<dbReference type="SUPFAM" id="SSF53790">
    <property type="entry name" value="Tetrapyrrole methylase"/>
    <property type="match status" value="1"/>
</dbReference>